<organism evidence="2 3">
    <name type="scientific">Psilocybe cyanescens</name>
    <dbReference type="NCBI Taxonomy" id="93625"/>
    <lineage>
        <taxon>Eukaryota</taxon>
        <taxon>Fungi</taxon>
        <taxon>Dikarya</taxon>
        <taxon>Basidiomycota</taxon>
        <taxon>Agaricomycotina</taxon>
        <taxon>Agaricomycetes</taxon>
        <taxon>Agaricomycetidae</taxon>
        <taxon>Agaricales</taxon>
        <taxon>Agaricineae</taxon>
        <taxon>Strophariaceae</taxon>
        <taxon>Psilocybe</taxon>
    </lineage>
</organism>
<evidence type="ECO:0000313" key="2">
    <source>
        <dbReference type="EMBL" id="PPQ83915.1"/>
    </source>
</evidence>
<feature type="chain" id="PRO_5019074622" evidence="1">
    <location>
        <begin position="24"/>
        <end position="290"/>
    </location>
</feature>
<dbReference type="Gene3D" id="2.60.20.10">
    <property type="entry name" value="Crystallins"/>
    <property type="match status" value="2"/>
</dbReference>
<dbReference type="EMBL" id="NHYD01002950">
    <property type="protein sequence ID" value="PPQ83915.1"/>
    <property type="molecule type" value="Genomic_DNA"/>
</dbReference>
<protein>
    <submittedName>
        <fullName evidence="2">Uncharacterized protein</fullName>
    </submittedName>
</protein>
<comment type="caution">
    <text evidence="2">The sequence shown here is derived from an EMBL/GenBank/DDBJ whole genome shotgun (WGS) entry which is preliminary data.</text>
</comment>
<evidence type="ECO:0000313" key="3">
    <source>
        <dbReference type="Proteomes" id="UP000283269"/>
    </source>
</evidence>
<name>A0A409WZG3_PSICY</name>
<accession>A0A409WZG3</accession>
<evidence type="ECO:0000256" key="1">
    <source>
        <dbReference type="SAM" id="SignalP"/>
    </source>
</evidence>
<dbReference type="Proteomes" id="UP000283269">
    <property type="component" value="Unassembled WGS sequence"/>
</dbReference>
<reference evidence="2 3" key="1">
    <citation type="journal article" date="2018" name="Evol. Lett.">
        <title>Horizontal gene cluster transfer increased hallucinogenic mushroom diversity.</title>
        <authorList>
            <person name="Reynolds H.T."/>
            <person name="Vijayakumar V."/>
            <person name="Gluck-Thaler E."/>
            <person name="Korotkin H.B."/>
            <person name="Matheny P.B."/>
            <person name="Slot J.C."/>
        </authorList>
    </citation>
    <scope>NUCLEOTIDE SEQUENCE [LARGE SCALE GENOMIC DNA]</scope>
    <source>
        <strain evidence="2 3">2631</strain>
    </source>
</reference>
<keyword evidence="3" id="KW-1185">Reference proteome</keyword>
<sequence>MYFTAKFTSILLAVTASALSAQSAVIEARTDLAELSVVFFDDVNLTGAAYSPDSLVQAVCSTLPGSWLDRAESVLIGTGFTCTFFGFQGCEGPGTTLSGTVKSLPNPSLYDNVESFSCNKALLPNTLHSRLSIMYFTAKFTSILLAVTASALSAQSAVIEARTDLAELSVVFFDDVNLTGAAYSPDSLVQAVCSTLPGNWLDRAESVLIGSGFTCTFFGFQGCEGPGTTLSGTVKSLPNPSLYDNVESFSCNKALFQGCVGPGTALSGLIESLPNSLLDNIQSFSCNEVS</sequence>
<proteinExistence type="predicted"/>
<dbReference type="AlphaFoldDB" id="A0A409WZG3"/>
<feature type="signal peptide" evidence="1">
    <location>
        <begin position="1"/>
        <end position="23"/>
    </location>
</feature>
<gene>
    <name evidence="2" type="ORF">CVT25_000660</name>
</gene>
<keyword evidence="1" id="KW-0732">Signal</keyword>
<dbReference type="InParanoid" id="A0A409WZG3"/>